<feature type="compositionally biased region" description="Low complexity" evidence="17">
    <location>
        <begin position="419"/>
        <end position="438"/>
    </location>
</feature>
<name>A0AAN5D7L4_9BILA</name>
<evidence type="ECO:0000313" key="19">
    <source>
        <dbReference type="EMBL" id="GMR57866.1"/>
    </source>
</evidence>
<evidence type="ECO:0000256" key="12">
    <source>
        <dbReference type="ARBA" id="ARBA00023015"/>
    </source>
</evidence>
<comment type="caution">
    <text evidence="19">The sequence shown here is derived from an EMBL/GenBank/DDBJ whole genome shotgun (WGS) entry which is preliminary data.</text>
</comment>
<evidence type="ECO:0000256" key="8">
    <source>
        <dbReference type="ARBA" id="ARBA00022853"/>
    </source>
</evidence>
<dbReference type="FunFam" id="3.90.930.40:FF:000001">
    <property type="entry name" value="ribosomal oxygenase 1 isoform X1"/>
    <property type="match status" value="1"/>
</dbReference>
<evidence type="ECO:0000256" key="7">
    <source>
        <dbReference type="ARBA" id="ARBA00022723"/>
    </source>
</evidence>
<protein>
    <recommendedName>
        <fullName evidence="5">Bifunctional lysine-specific demethylase and histidyl-hydroxylase NO66</fullName>
        <ecNumber evidence="4">1.14.11.27</ecNumber>
    </recommendedName>
    <alternativeName>
        <fullName evidence="15">Histone lysine demethylase NO66</fullName>
    </alternativeName>
</protein>
<keyword evidence="14" id="KW-0539">Nucleus</keyword>
<dbReference type="InterPro" id="IPR003347">
    <property type="entry name" value="JmjC_dom"/>
</dbReference>
<feature type="region of interest" description="Disordered" evidence="17">
    <location>
        <begin position="210"/>
        <end position="229"/>
    </location>
</feature>
<keyword evidence="8" id="KW-0156">Chromatin regulator</keyword>
<dbReference type="PANTHER" id="PTHR13096:SF8">
    <property type="entry name" value="RIBOSOMAL OXYGENASE 1"/>
    <property type="match status" value="1"/>
</dbReference>
<feature type="compositionally biased region" description="Basic and acidic residues" evidence="17">
    <location>
        <begin position="280"/>
        <end position="290"/>
    </location>
</feature>
<dbReference type="GO" id="GO:0032453">
    <property type="term" value="F:histone H3K4 demethylase activity"/>
    <property type="evidence" value="ECO:0007669"/>
    <property type="project" value="TreeGrafter"/>
</dbReference>
<proteinExistence type="inferred from homology"/>
<reference evidence="20" key="1">
    <citation type="submission" date="2022-10" db="EMBL/GenBank/DDBJ databases">
        <title>Genome assembly of Pristionchus species.</title>
        <authorList>
            <person name="Yoshida K."/>
            <person name="Sommer R.J."/>
        </authorList>
    </citation>
    <scope>NUCLEOTIDE SEQUENCE [LARGE SCALE GENOMIC DNA]</scope>
    <source>
        <strain evidence="20">RS5460</strain>
    </source>
</reference>
<accession>A0AAN5D7L4</accession>
<evidence type="ECO:0000256" key="11">
    <source>
        <dbReference type="ARBA" id="ARBA00023004"/>
    </source>
</evidence>
<feature type="domain" description="JmjC" evidence="18">
    <location>
        <begin position="598"/>
        <end position="736"/>
    </location>
</feature>
<gene>
    <name evidence="19" type="ORF">PMAYCL1PPCAC_28061</name>
</gene>
<dbReference type="Proteomes" id="UP001328107">
    <property type="component" value="Unassembled WGS sequence"/>
</dbReference>
<organism evidence="19 20">
    <name type="scientific">Pristionchus mayeri</name>
    <dbReference type="NCBI Taxonomy" id="1317129"/>
    <lineage>
        <taxon>Eukaryota</taxon>
        <taxon>Metazoa</taxon>
        <taxon>Ecdysozoa</taxon>
        <taxon>Nematoda</taxon>
        <taxon>Chromadorea</taxon>
        <taxon>Rhabditida</taxon>
        <taxon>Rhabditina</taxon>
        <taxon>Diplogasteromorpha</taxon>
        <taxon>Diplogasteroidea</taxon>
        <taxon>Neodiplogasteridae</taxon>
        <taxon>Pristionchus</taxon>
    </lineage>
</organism>
<feature type="region of interest" description="Disordered" evidence="17">
    <location>
        <begin position="1"/>
        <end position="34"/>
    </location>
</feature>
<evidence type="ECO:0000256" key="6">
    <source>
        <dbReference type="ARBA" id="ARBA00022491"/>
    </source>
</evidence>
<dbReference type="AlphaFoldDB" id="A0AAN5D7L4"/>
<evidence type="ECO:0000256" key="10">
    <source>
        <dbReference type="ARBA" id="ARBA00023002"/>
    </source>
</evidence>
<evidence type="ECO:0000256" key="3">
    <source>
        <dbReference type="ARBA" id="ARBA00010309"/>
    </source>
</evidence>
<keyword evidence="9" id="KW-0223">Dioxygenase</keyword>
<feature type="compositionally biased region" description="Basic and acidic residues" evidence="17">
    <location>
        <begin position="100"/>
        <end position="153"/>
    </location>
</feature>
<evidence type="ECO:0000256" key="5">
    <source>
        <dbReference type="ARBA" id="ARBA00014940"/>
    </source>
</evidence>
<evidence type="ECO:0000259" key="18">
    <source>
        <dbReference type="PROSITE" id="PS51184"/>
    </source>
</evidence>
<comment type="catalytic activity">
    <reaction evidence="16">
        <text>N(6),N(6)-dimethyl-L-lysyl(36)-[histone H3] + 2 2-oxoglutarate + 2 O2 = L-lysyl(36)-[histone H3] + 2 formaldehyde + 2 succinate + 2 CO2</text>
        <dbReference type="Rhea" id="RHEA:42032"/>
        <dbReference type="Rhea" id="RHEA-COMP:9785"/>
        <dbReference type="Rhea" id="RHEA-COMP:9787"/>
        <dbReference type="ChEBI" id="CHEBI:15379"/>
        <dbReference type="ChEBI" id="CHEBI:16526"/>
        <dbReference type="ChEBI" id="CHEBI:16810"/>
        <dbReference type="ChEBI" id="CHEBI:16842"/>
        <dbReference type="ChEBI" id="CHEBI:29969"/>
        <dbReference type="ChEBI" id="CHEBI:30031"/>
        <dbReference type="ChEBI" id="CHEBI:61976"/>
        <dbReference type="EC" id="1.14.11.27"/>
    </reaction>
</comment>
<feature type="compositionally biased region" description="Acidic residues" evidence="17">
    <location>
        <begin position="309"/>
        <end position="358"/>
    </location>
</feature>
<keyword evidence="20" id="KW-1185">Reference proteome</keyword>
<dbReference type="InterPro" id="IPR039994">
    <property type="entry name" value="NO66-like"/>
</dbReference>
<dbReference type="Gene3D" id="3.90.930.40">
    <property type="match status" value="1"/>
</dbReference>
<dbReference type="Gene3D" id="2.60.120.650">
    <property type="entry name" value="Cupin"/>
    <property type="match status" value="1"/>
</dbReference>
<dbReference type="EC" id="1.14.11.27" evidence="4"/>
<comment type="subcellular location">
    <subcellularLocation>
        <location evidence="2">Nucleus</location>
    </subcellularLocation>
</comment>
<evidence type="ECO:0000256" key="2">
    <source>
        <dbReference type="ARBA" id="ARBA00004123"/>
    </source>
</evidence>
<dbReference type="GO" id="GO:0046872">
    <property type="term" value="F:metal ion binding"/>
    <property type="evidence" value="ECO:0007669"/>
    <property type="project" value="UniProtKB-KW"/>
</dbReference>
<dbReference type="PANTHER" id="PTHR13096">
    <property type="entry name" value="MINA53 MYC INDUCED NUCLEAR ANTIGEN"/>
    <property type="match status" value="1"/>
</dbReference>
<dbReference type="GO" id="GO:0140680">
    <property type="term" value="F:histone H3K36me/H3K36me2 demethylase activity"/>
    <property type="evidence" value="ECO:0007669"/>
    <property type="project" value="UniProtKB-EC"/>
</dbReference>
<keyword evidence="10" id="KW-0560">Oxidoreductase</keyword>
<dbReference type="Pfam" id="PF21233">
    <property type="entry name" value="WHD_RIOX1"/>
    <property type="match status" value="1"/>
</dbReference>
<keyword evidence="11" id="KW-0408">Iron</keyword>
<evidence type="ECO:0000256" key="16">
    <source>
        <dbReference type="ARBA" id="ARBA00047915"/>
    </source>
</evidence>
<evidence type="ECO:0000256" key="1">
    <source>
        <dbReference type="ARBA" id="ARBA00001954"/>
    </source>
</evidence>
<evidence type="ECO:0000256" key="17">
    <source>
        <dbReference type="SAM" id="MobiDB-lite"/>
    </source>
</evidence>
<dbReference type="Gene3D" id="1.10.10.1500">
    <property type="entry name" value="JmjC domain-containing ribosomal oxygenase (ROX), dimer domain"/>
    <property type="match status" value="1"/>
</dbReference>
<evidence type="ECO:0000256" key="15">
    <source>
        <dbReference type="ARBA" id="ARBA00030632"/>
    </source>
</evidence>
<sequence length="938" mass="104848">RFQMVKTPVAQSKKKSSATPAASEKENVQVANGKPAVDRYAELGKKKSAFAALSAEAKQLAAAAPPIKEGAVPVGMRRSDKKNRSRYNDGIAVEPVAIHRNGDAKETKAPKSEFPMKTKSVKEMKAEMAKRVNKEQAKSPEKPKKNEKRRREEDYDEEEQHQDASFIMKRMQQLANAEMEREICKNKSKRARNSPPPSDERLAVVPHANGRAFTGTPHPASKKSRLSSGVTVEKKMTFDVEEMPYVVEEPSDDSESMGGGRRLSKKKKHYSSQELAAFNREMDAEDPYRESDDDDFEARSIDLESQGLTDEELEEVFTDDMSGEDEEEDEEDDEEMSDEEVDVSDDEELVSSEVDEEDVSIRPEDIQRTITFDDDNVEPEDSDEDEEDEDEEEECMDECCEEGEENGCCDDSDCEENGCEMGSEGSGTGEEYSTSDSSHVSDDSYGEAFVDDEMAAKSVTIHRQTPAKNKKKGAKAAAAPIDFTAFPFKDTDSSISASKALDYLLSPCGVQEFFDDHFQSTSLVIRRNDPAYYGNLFSTSAMTSLLREHTLEYGTNINVALYSGGVRTTHNGEGRAYPLVIGDAIRSGCSVQITNPQSFSTPVWYLCDTLQECFHCFVGANTYLTPMGASGFAPHWDEIDAFLLQVEGRKYWRVWAPESAEDELPLESSGNFSESDMAGRTPAFEGWVEQGDLLYIPRGFTHQARTCDKTHSLHVTVSVGRQWTAANLLQKLLPPALEAFTAARTKLRRQLPPGLLDMTGVADLPGEYPLEEAAESKLLDPLDRHVSQFRQFVAQMRESGIDLMAREFMRTALPPVLTHEEKQLSALGNEDADLFEEKGASRITSTSEVRFIRRHGQRLLFETAETPFVVHRMANSRVYEGSAERQFTLTPQEEPAFAELLSAYPEWTSVSELKMKKKAKIEFLTKLFNNGLIMARSA</sequence>
<dbReference type="Pfam" id="PF08007">
    <property type="entry name" value="JmjC_2"/>
    <property type="match status" value="1"/>
</dbReference>
<keyword evidence="13" id="KW-0804">Transcription</keyword>
<comment type="similarity">
    <text evidence="3">Belongs to the ROX family. NO66 subfamily.</text>
</comment>
<evidence type="ECO:0000313" key="20">
    <source>
        <dbReference type="Proteomes" id="UP001328107"/>
    </source>
</evidence>
<keyword evidence="12" id="KW-0805">Transcription regulation</keyword>
<dbReference type="EMBL" id="BTRK01000006">
    <property type="protein sequence ID" value="GMR57866.1"/>
    <property type="molecule type" value="Genomic_DNA"/>
</dbReference>
<feature type="region of interest" description="Disordered" evidence="17">
    <location>
        <begin position="72"/>
        <end position="165"/>
    </location>
</feature>
<dbReference type="InterPro" id="IPR049043">
    <property type="entry name" value="WHD_RIOX1"/>
</dbReference>
<dbReference type="GO" id="GO:0005730">
    <property type="term" value="C:nucleolus"/>
    <property type="evidence" value="ECO:0007669"/>
    <property type="project" value="TreeGrafter"/>
</dbReference>
<evidence type="ECO:0000256" key="9">
    <source>
        <dbReference type="ARBA" id="ARBA00022964"/>
    </source>
</evidence>
<feature type="region of interest" description="Disordered" evidence="17">
    <location>
        <begin position="243"/>
        <end position="443"/>
    </location>
</feature>
<feature type="compositionally biased region" description="Acidic residues" evidence="17">
    <location>
        <begin position="372"/>
        <end position="418"/>
    </location>
</feature>
<keyword evidence="7" id="KW-0479">Metal-binding</keyword>
<dbReference type="SUPFAM" id="SSF51197">
    <property type="entry name" value="Clavaminate synthase-like"/>
    <property type="match status" value="1"/>
</dbReference>
<evidence type="ECO:0000256" key="13">
    <source>
        <dbReference type="ARBA" id="ARBA00023163"/>
    </source>
</evidence>
<evidence type="ECO:0000256" key="4">
    <source>
        <dbReference type="ARBA" id="ARBA00013246"/>
    </source>
</evidence>
<evidence type="ECO:0000256" key="14">
    <source>
        <dbReference type="ARBA" id="ARBA00023242"/>
    </source>
</evidence>
<comment type="cofactor">
    <cofactor evidence="1">
        <name>Fe(2+)</name>
        <dbReference type="ChEBI" id="CHEBI:29033"/>
    </cofactor>
</comment>
<dbReference type="PROSITE" id="PS51184">
    <property type="entry name" value="JMJC"/>
    <property type="match status" value="1"/>
</dbReference>
<feature type="non-terminal residue" evidence="19">
    <location>
        <position position="1"/>
    </location>
</feature>
<keyword evidence="6" id="KW-0678">Repressor</keyword>